<proteinExistence type="predicted"/>
<organism evidence="2 3">
    <name type="scientific">Paenibacillus alvei TS-15</name>
    <dbReference type="NCBI Taxonomy" id="1117108"/>
    <lineage>
        <taxon>Bacteria</taxon>
        <taxon>Bacillati</taxon>
        <taxon>Bacillota</taxon>
        <taxon>Bacilli</taxon>
        <taxon>Bacillales</taxon>
        <taxon>Paenibacillaceae</taxon>
        <taxon>Paenibacillus</taxon>
    </lineage>
</organism>
<feature type="domain" description="F5/8 type C" evidence="1">
    <location>
        <begin position="22"/>
        <end position="140"/>
    </location>
</feature>
<name>S9SL01_PAEAL</name>
<evidence type="ECO:0000313" key="3">
    <source>
        <dbReference type="Proteomes" id="UP000015344"/>
    </source>
</evidence>
<protein>
    <recommendedName>
        <fullName evidence="1">F5/8 type C domain-containing protein</fullName>
    </recommendedName>
</protein>
<gene>
    <name evidence="2" type="ORF">PAALTS15_20803</name>
</gene>
<dbReference type="Pfam" id="PF00754">
    <property type="entry name" value="F5_F8_type_C"/>
    <property type="match status" value="1"/>
</dbReference>
<sequence length="355" mass="40665">MNYKSIIPVMNSVDQNGFLMTTTASSNNNHLLRIIDDNPNTAFRSGTTPKLPEYITIHFPKPYTVGKYSLWMGHVYGADLDIMQSWEIEGLDALNDSWEILHAGSSLNEKSTLTFTFPPRNIKAIRIKCLSKYGNNTWGLNLFQIFEIQYDSKLLVHSEGNYLTYRSDIQNWKVVSQTEPTEQDYLQNGMDESLVIPEAAWTTLKGDIEICYYTENLHKTEVSFCIETNPFTLAEEFDDSTLQVIEYTEYMDQEESRITLETSEAFTLYDEVGDSFEVLYYTDDSTINEAKLSISHNYSPLDLIEEDVELVTWTTEKEEIVKDEIKPDLVASTNDGDYFSSSIDLSSKLINVDVE</sequence>
<reference evidence="2 3" key="1">
    <citation type="submission" date="2013-05" db="EMBL/GenBank/DDBJ databases">
        <authorList>
            <person name="Strain E.A."/>
            <person name="Brown E."/>
            <person name="Allard M.W."/>
            <person name="Luo Y.L."/>
        </authorList>
    </citation>
    <scope>NUCLEOTIDE SEQUENCE [LARGE SCALE GENOMIC DNA]</scope>
    <source>
        <strain evidence="2 3">TS-15</strain>
    </source>
</reference>
<evidence type="ECO:0000259" key="1">
    <source>
        <dbReference type="Pfam" id="PF00754"/>
    </source>
</evidence>
<dbReference type="RefSeq" id="WP_021261396.1">
    <property type="nucleotide sequence ID" value="NZ_ATMT01000067.1"/>
</dbReference>
<dbReference type="SUPFAM" id="SSF49785">
    <property type="entry name" value="Galactose-binding domain-like"/>
    <property type="match status" value="1"/>
</dbReference>
<dbReference type="InterPro" id="IPR000421">
    <property type="entry name" value="FA58C"/>
</dbReference>
<dbReference type="InterPro" id="IPR008979">
    <property type="entry name" value="Galactose-bd-like_sf"/>
</dbReference>
<dbReference type="eggNOG" id="ENOG50307B0">
    <property type="taxonomic scope" value="Bacteria"/>
</dbReference>
<dbReference type="Proteomes" id="UP000015344">
    <property type="component" value="Unassembled WGS sequence"/>
</dbReference>
<dbReference type="EMBL" id="ATMT01000067">
    <property type="protein sequence ID" value="EPY05369.1"/>
    <property type="molecule type" value="Genomic_DNA"/>
</dbReference>
<dbReference type="PATRIC" id="fig|1117108.3.peg.4293"/>
<comment type="caution">
    <text evidence="2">The sequence shown here is derived from an EMBL/GenBank/DDBJ whole genome shotgun (WGS) entry which is preliminary data.</text>
</comment>
<accession>S9SL01</accession>
<dbReference type="AlphaFoldDB" id="S9SL01"/>
<dbReference type="Gene3D" id="2.60.120.260">
    <property type="entry name" value="Galactose-binding domain-like"/>
    <property type="match status" value="1"/>
</dbReference>
<evidence type="ECO:0000313" key="2">
    <source>
        <dbReference type="EMBL" id="EPY05369.1"/>
    </source>
</evidence>